<evidence type="ECO:0000256" key="6">
    <source>
        <dbReference type="SAM" id="Phobius"/>
    </source>
</evidence>
<comment type="caution">
    <text evidence="7">The sequence shown here is derived from an EMBL/GenBank/DDBJ whole genome shotgun (WGS) entry which is preliminary data.</text>
</comment>
<keyword evidence="4 6" id="KW-1133">Transmembrane helix</keyword>
<dbReference type="Proteomes" id="UP000031675">
    <property type="component" value="Unassembled WGS sequence"/>
</dbReference>
<evidence type="ECO:0000256" key="3">
    <source>
        <dbReference type="ARBA" id="ARBA00022692"/>
    </source>
</evidence>
<accession>A0A0C2JIP9</accession>
<evidence type="ECO:0000256" key="5">
    <source>
        <dbReference type="ARBA" id="ARBA00023136"/>
    </source>
</evidence>
<evidence type="ECO:0000256" key="1">
    <source>
        <dbReference type="ARBA" id="ARBA00004651"/>
    </source>
</evidence>
<dbReference type="STRING" id="183763.LP52_11395"/>
<feature type="transmembrane region" description="Helical" evidence="6">
    <location>
        <begin position="26"/>
        <end position="43"/>
    </location>
</feature>
<proteinExistence type="predicted"/>
<dbReference type="GO" id="GO:0005886">
    <property type="term" value="C:plasma membrane"/>
    <property type="evidence" value="ECO:0007669"/>
    <property type="project" value="UniProtKB-SubCell"/>
</dbReference>
<feature type="transmembrane region" description="Helical" evidence="6">
    <location>
        <begin position="50"/>
        <end position="69"/>
    </location>
</feature>
<keyword evidence="3 6" id="KW-0812">Transmembrane</keyword>
<dbReference type="EMBL" id="JROO01000020">
    <property type="protein sequence ID" value="KIH98780.1"/>
    <property type="molecule type" value="Genomic_DNA"/>
</dbReference>
<keyword evidence="2" id="KW-1003">Cell membrane</keyword>
<keyword evidence="8" id="KW-1185">Reference proteome</keyword>
<dbReference type="InterPro" id="IPR010343">
    <property type="entry name" value="ArAE_1"/>
</dbReference>
<reference evidence="8" key="1">
    <citation type="journal article" date="2015" name="Chem. Biol.">
        <title>Structure, bioactivity, and resistance mechanism of streptomonomicin, an unusual lasso Peptide from an understudied halophilic actinomycete.</title>
        <authorList>
            <person name="Metelev M."/>
            <person name="Tietz J.I."/>
            <person name="Melby J.O."/>
            <person name="Blair P.M."/>
            <person name="Zhu L."/>
            <person name="Livnat I."/>
            <person name="Severinov K."/>
            <person name="Mitchell D.A."/>
        </authorList>
    </citation>
    <scope>NUCLEOTIDE SEQUENCE [LARGE SCALE GENOMIC DNA]</scope>
    <source>
        <strain evidence="8">YIM 90003</strain>
    </source>
</reference>
<name>A0A0C2JIP9_9ACTN</name>
<comment type="subcellular location">
    <subcellularLocation>
        <location evidence="1">Cell membrane</location>
        <topology evidence="1">Multi-pass membrane protein</topology>
    </subcellularLocation>
</comment>
<dbReference type="Pfam" id="PF06081">
    <property type="entry name" value="ArAE_1"/>
    <property type="match status" value="1"/>
</dbReference>
<keyword evidence="5 6" id="KW-0472">Membrane</keyword>
<feature type="transmembrane region" description="Helical" evidence="6">
    <location>
        <begin position="100"/>
        <end position="118"/>
    </location>
</feature>
<dbReference type="AlphaFoldDB" id="A0A0C2JIP9"/>
<protein>
    <submittedName>
        <fullName evidence="7">Membrane protein</fullName>
    </submittedName>
</protein>
<organism evidence="7 8">
    <name type="scientific">Streptomonospora alba</name>
    <dbReference type="NCBI Taxonomy" id="183763"/>
    <lineage>
        <taxon>Bacteria</taxon>
        <taxon>Bacillati</taxon>
        <taxon>Actinomycetota</taxon>
        <taxon>Actinomycetes</taxon>
        <taxon>Streptosporangiales</taxon>
        <taxon>Nocardiopsidaceae</taxon>
        <taxon>Streptomonospora</taxon>
    </lineage>
</organism>
<evidence type="ECO:0000313" key="8">
    <source>
        <dbReference type="Proteomes" id="UP000031675"/>
    </source>
</evidence>
<evidence type="ECO:0000313" key="7">
    <source>
        <dbReference type="EMBL" id="KIH98780.1"/>
    </source>
</evidence>
<gene>
    <name evidence="7" type="ORF">LP52_11395</name>
</gene>
<evidence type="ECO:0000256" key="2">
    <source>
        <dbReference type="ARBA" id="ARBA00022475"/>
    </source>
</evidence>
<evidence type="ECO:0000256" key="4">
    <source>
        <dbReference type="ARBA" id="ARBA00022989"/>
    </source>
</evidence>
<sequence>MLLVGKSTLAATAAWAIAYSLLDAEAPAFAPFSAVLMMQVTLYQSMAQALRYLAAVAAGVALQGVIGFIAGSDLVTFALVALIALAIGRWPRLGAQGTQVATAAFFAFSTYIAASSTLERATELGQILVLVGIGCTVGVVVNLLVIPPMRFRSAEYGVRALAHSMCELLSDIHPVLREGELEPERTRRWAERASRLGTMVTQARSALRVGEESVRYNPLRLLRRHRRRSFAGYSELVNALERVTHQLASVTRTLDLAVQAPDQGPNDEEFLTLYADFLASLAEITEQLGVVDEDRLVSQSQELCSLAEQAAGYADRLSGGSWGIDIFRTEPESPYGTLLIEAARLQQEFQHTCDLLQRAADRRDSSRPTRM</sequence>
<feature type="transmembrane region" description="Helical" evidence="6">
    <location>
        <begin position="124"/>
        <end position="146"/>
    </location>
</feature>